<evidence type="ECO:0000313" key="1">
    <source>
        <dbReference type="EMBL" id="MEN2768552.1"/>
    </source>
</evidence>
<evidence type="ECO:0000313" key="2">
    <source>
        <dbReference type="Proteomes" id="UP001444625"/>
    </source>
</evidence>
<reference evidence="1 2" key="1">
    <citation type="submission" date="2024-05" db="EMBL/GenBank/DDBJ databases">
        <authorList>
            <person name="Haq I."/>
            <person name="Ullah Z."/>
            <person name="Ahmad R."/>
            <person name="Li M."/>
            <person name="Tong Y."/>
        </authorList>
    </citation>
    <scope>NUCLEOTIDE SEQUENCE [LARGE SCALE GENOMIC DNA]</scope>
    <source>
        <strain evidence="1 2">16A2E</strain>
    </source>
</reference>
<proteinExistence type="predicted"/>
<name>A0ABU9XNX6_9BACI</name>
<dbReference type="Proteomes" id="UP001444625">
    <property type="component" value="Unassembled WGS sequence"/>
</dbReference>
<sequence length="260" mass="30882">MEFIKIEWVPFHEINARHTYLPTGRTAVIKYRILKQSHRPLLHVFRGKNGELFLYKGMEAYSTIKAVRSDQIIPVYITDKHNIKKLDWTLKMLQSCYLEKAYYKIKHEYISLLLQETNHNVKYISAKTGCTKEEILKYKIDDAVPDKYKELAIQHNRQRIVNEICRTPRLRGYKTLLYRAVFQEKNRLTLEKLRIFLKFLDAGYHLSVSSILALPNLNRVVDKDEALKYYWENLDFPDTAILEGIFYYNGEKNSKINVKL</sequence>
<organism evidence="1 2">
    <name type="scientific">Ornithinibacillus xuwenensis</name>
    <dbReference type="NCBI Taxonomy" id="3144668"/>
    <lineage>
        <taxon>Bacteria</taxon>
        <taxon>Bacillati</taxon>
        <taxon>Bacillota</taxon>
        <taxon>Bacilli</taxon>
        <taxon>Bacillales</taxon>
        <taxon>Bacillaceae</taxon>
        <taxon>Ornithinibacillus</taxon>
    </lineage>
</organism>
<comment type="caution">
    <text evidence="1">The sequence shown here is derived from an EMBL/GenBank/DDBJ whole genome shotgun (WGS) entry which is preliminary data.</text>
</comment>
<protein>
    <submittedName>
        <fullName evidence="1">Uncharacterized protein</fullName>
    </submittedName>
</protein>
<accession>A0ABU9XNX6</accession>
<gene>
    <name evidence="1" type="ORF">ABC228_15325</name>
</gene>
<keyword evidence="2" id="KW-1185">Reference proteome</keyword>
<dbReference type="RefSeq" id="WP_345826041.1">
    <property type="nucleotide sequence ID" value="NZ_JBDIML010000006.1"/>
</dbReference>
<dbReference type="EMBL" id="JBDIML010000006">
    <property type="protein sequence ID" value="MEN2768552.1"/>
    <property type="molecule type" value="Genomic_DNA"/>
</dbReference>